<accession>K2G277</accession>
<dbReference type="AlphaFoldDB" id="K2G277"/>
<gene>
    <name evidence="1" type="ORF">ACD_2C00189G0002</name>
</gene>
<sequence>MPFISFDHTLLTWEDFFDENNSWLVDSLNVLAEKFRNNSIELVKYLKEFEDCYKKTAKDWLCYMSGLEYSNDAYIEHLNKIQVNLIESNNLNIIWWKRKFTKEYLEHLREMVFNLIAWDRSRVKFLQQNIKLQVKSILS</sequence>
<dbReference type="EMBL" id="AMFJ01000189">
    <property type="protein sequence ID" value="EKE29318.1"/>
    <property type="molecule type" value="Genomic_DNA"/>
</dbReference>
<reference evidence="1" key="1">
    <citation type="journal article" date="2012" name="Science">
        <title>Fermentation, hydrogen, and sulfur metabolism in multiple uncultivated bacterial phyla.</title>
        <authorList>
            <person name="Wrighton K.C."/>
            <person name="Thomas B.C."/>
            <person name="Sharon I."/>
            <person name="Miller C.S."/>
            <person name="Castelle C.J."/>
            <person name="VerBerkmoes N.C."/>
            <person name="Wilkins M.J."/>
            <person name="Hettich R.L."/>
            <person name="Lipton M.S."/>
            <person name="Williams K.H."/>
            <person name="Long P.E."/>
            <person name="Banfield J.F."/>
        </authorList>
    </citation>
    <scope>NUCLEOTIDE SEQUENCE [LARGE SCALE GENOMIC DNA]</scope>
</reference>
<comment type="caution">
    <text evidence="1">The sequence shown here is derived from an EMBL/GenBank/DDBJ whole genome shotgun (WGS) entry which is preliminary data.</text>
</comment>
<evidence type="ECO:0000313" key="1">
    <source>
        <dbReference type="EMBL" id="EKE29318.1"/>
    </source>
</evidence>
<name>K2G277_9BACT</name>
<protein>
    <submittedName>
        <fullName evidence="1">Uncharacterized protein</fullName>
    </submittedName>
</protein>
<organism evidence="1">
    <name type="scientific">uncultured bacterium</name>
    <name type="common">gcode 4</name>
    <dbReference type="NCBI Taxonomy" id="1234023"/>
    <lineage>
        <taxon>Bacteria</taxon>
        <taxon>environmental samples</taxon>
    </lineage>
</organism>
<proteinExistence type="predicted"/>